<name>A0AAV4S6T9_CAEEX</name>
<comment type="caution">
    <text evidence="2">The sequence shown here is derived from an EMBL/GenBank/DDBJ whole genome shotgun (WGS) entry which is preliminary data.</text>
</comment>
<keyword evidence="3" id="KW-1185">Reference proteome</keyword>
<evidence type="ECO:0000256" key="1">
    <source>
        <dbReference type="SAM" id="MobiDB-lite"/>
    </source>
</evidence>
<protein>
    <submittedName>
        <fullName evidence="2">Uncharacterized protein</fullName>
    </submittedName>
</protein>
<gene>
    <name evidence="2" type="ORF">CEXT_773391</name>
</gene>
<evidence type="ECO:0000313" key="2">
    <source>
        <dbReference type="EMBL" id="GIY28659.1"/>
    </source>
</evidence>
<dbReference type="EMBL" id="BPLR01008973">
    <property type="protein sequence ID" value="GIY28659.1"/>
    <property type="molecule type" value="Genomic_DNA"/>
</dbReference>
<reference evidence="2 3" key="1">
    <citation type="submission" date="2021-06" db="EMBL/GenBank/DDBJ databases">
        <title>Caerostris extrusa draft genome.</title>
        <authorList>
            <person name="Kono N."/>
            <person name="Arakawa K."/>
        </authorList>
    </citation>
    <scope>NUCLEOTIDE SEQUENCE [LARGE SCALE GENOMIC DNA]</scope>
</reference>
<dbReference type="AlphaFoldDB" id="A0AAV4S6T9"/>
<proteinExistence type="predicted"/>
<feature type="region of interest" description="Disordered" evidence="1">
    <location>
        <begin position="13"/>
        <end position="40"/>
    </location>
</feature>
<feature type="compositionally biased region" description="Polar residues" evidence="1">
    <location>
        <begin position="26"/>
        <end position="40"/>
    </location>
</feature>
<evidence type="ECO:0000313" key="3">
    <source>
        <dbReference type="Proteomes" id="UP001054945"/>
    </source>
</evidence>
<dbReference type="Proteomes" id="UP001054945">
    <property type="component" value="Unassembled WGS sequence"/>
</dbReference>
<organism evidence="2 3">
    <name type="scientific">Caerostris extrusa</name>
    <name type="common">Bark spider</name>
    <name type="synonym">Caerostris bankana</name>
    <dbReference type="NCBI Taxonomy" id="172846"/>
    <lineage>
        <taxon>Eukaryota</taxon>
        <taxon>Metazoa</taxon>
        <taxon>Ecdysozoa</taxon>
        <taxon>Arthropoda</taxon>
        <taxon>Chelicerata</taxon>
        <taxon>Arachnida</taxon>
        <taxon>Araneae</taxon>
        <taxon>Araneomorphae</taxon>
        <taxon>Entelegynae</taxon>
        <taxon>Araneoidea</taxon>
        <taxon>Araneidae</taxon>
        <taxon>Caerostris</taxon>
    </lineage>
</organism>
<accession>A0AAV4S6T9</accession>
<sequence>MILNKSLISFTTRQRTPSIKKKQAKKQQYPSGTKVPNRTNPSLLFPPLPIVIAEDIDRLAKMVEGL</sequence>